<dbReference type="InterPro" id="IPR051953">
    <property type="entry name" value="Plant_SW-associated_TFs"/>
</dbReference>
<comment type="caution">
    <text evidence="8">The sequence shown here is derived from an EMBL/GenBank/DDBJ whole genome shotgun (WGS) entry which is preliminary data.</text>
</comment>
<evidence type="ECO:0000313" key="9">
    <source>
        <dbReference type="Proteomes" id="UP000824890"/>
    </source>
</evidence>
<evidence type="ECO:0000256" key="6">
    <source>
        <dbReference type="ARBA" id="ARBA00023242"/>
    </source>
</evidence>
<reference evidence="8 9" key="1">
    <citation type="submission" date="2021-05" db="EMBL/GenBank/DDBJ databases">
        <title>Genome Assembly of Synthetic Allotetraploid Brassica napus Reveals Homoeologous Exchanges between Subgenomes.</title>
        <authorList>
            <person name="Davis J.T."/>
        </authorList>
    </citation>
    <scope>NUCLEOTIDE SEQUENCE [LARGE SCALE GENOMIC DNA]</scope>
    <source>
        <strain evidence="9">cv. Da-Ae</strain>
        <tissue evidence="8">Seedling</tissue>
    </source>
</reference>
<keyword evidence="2" id="KW-0677">Repeat</keyword>
<dbReference type="Gene3D" id="1.10.10.60">
    <property type="entry name" value="Homeodomain-like"/>
    <property type="match status" value="1"/>
</dbReference>
<keyword evidence="6" id="KW-0539">Nucleus</keyword>
<dbReference type="EMBL" id="JAGKQM010000001">
    <property type="protein sequence ID" value="KAH0940507.1"/>
    <property type="molecule type" value="Genomic_DNA"/>
</dbReference>
<keyword evidence="3" id="KW-0805">Transcription regulation</keyword>
<organism evidence="8 9">
    <name type="scientific">Brassica napus</name>
    <name type="common">Rape</name>
    <dbReference type="NCBI Taxonomy" id="3708"/>
    <lineage>
        <taxon>Eukaryota</taxon>
        <taxon>Viridiplantae</taxon>
        <taxon>Streptophyta</taxon>
        <taxon>Embryophyta</taxon>
        <taxon>Tracheophyta</taxon>
        <taxon>Spermatophyta</taxon>
        <taxon>Magnoliopsida</taxon>
        <taxon>eudicotyledons</taxon>
        <taxon>Gunneridae</taxon>
        <taxon>Pentapetalae</taxon>
        <taxon>rosids</taxon>
        <taxon>malvids</taxon>
        <taxon>Brassicales</taxon>
        <taxon>Brassicaceae</taxon>
        <taxon>Brassiceae</taxon>
        <taxon>Brassica</taxon>
    </lineage>
</organism>
<comment type="subcellular location">
    <subcellularLocation>
        <location evidence="1">Nucleus</location>
    </subcellularLocation>
</comment>
<dbReference type="PROSITE" id="PS50090">
    <property type="entry name" value="MYB_LIKE"/>
    <property type="match status" value="1"/>
</dbReference>
<protein>
    <recommendedName>
        <fullName evidence="7">Myb-like domain-containing protein</fullName>
    </recommendedName>
</protein>
<name>A0ABQ8EGR2_BRANA</name>
<keyword evidence="4" id="KW-0238">DNA-binding</keyword>
<evidence type="ECO:0000256" key="2">
    <source>
        <dbReference type="ARBA" id="ARBA00022737"/>
    </source>
</evidence>
<dbReference type="PANTHER" id="PTHR47997">
    <property type="entry name" value="MYB DOMAIN PROTEIN 55"/>
    <property type="match status" value="1"/>
</dbReference>
<dbReference type="Proteomes" id="UP000824890">
    <property type="component" value="Unassembled WGS sequence"/>
</dbReference>
<dbReference type="InterPro" id="IPR009057">
    <property type="entry name" value="Homeodomain-like_sf"/>
</dbReference>
<dbReference type="SUPFAM" id="SSF46689">
    <property type="entry name" value="Homeodomain-like"/>
    <property type="match status" value="1"/>
</dbReference>
<dbReference type="PANTHER" id="PTHR47997:SF75">
    <property type="entry name" value="MYB DOMAIN PROTEIN 55"/>
    <property type="match status" value="1"/>
</dbReference>
<evidence type="ECO:0000256" key="5">
    <source>
        <dbReference type="ARBA" id="ARBA00023163"/>
    </source>
</evidence>
<evidence type="ECO:0000256" key="1">
    <source>
        <dbReference type="ARBA" id="ARBA00004123"/>
    </source>
</evidence>
<keyword evidence="5" id="KW-0804">Transcription</keyword>
<evidence type="ECO:0000313" key="8">
    <source>
        <dbReference type="EMBL" id="KAH0940507.1"/>
    </source>
</evidence>
<sequence length="150" mass="17477">MSCRLLRPDVKRGNFSVEEEETIVKLHQSIGSKYVLSCWWLVLPQRLDSVLTIAFLHFGFRWSKIASKLPERTDNEIKKCKRLSSNTNLDANAEAATKGSLNRELNQISTGRFIYKLYNSSFVLETQLKDTNHDDKKHLDSFNREYMFSK</sequence>
<gene>
    <name evidence="8" type="ORF">HID58_000144</name>
</gene>
<evidence type="ECO:0000256" key="3">
    <source>
        <dbReference type="ARBA" id="ARBA00023015"/>
    </source>
</evidence>
<accession>A0ABQ8EGR2</accession>
<evidence type="ECO:0000259" key="7">
    <source>
        <dbReference type="PROSITE" id="PS50090"/>
    </source>
</evidence>
<feature type="domain" description="Myb-like" evidence="7">
    <location>
        <begin position="7"/>
        <end position="78"/>
    </location>
</feature>
<keyword evidence="9" id="KW-1185">Reference proteome</keyword>
<dbReference type="CDD" id="cd00167">
    <property type="entry name" value="SANT"/>
    <property type="match status" value="1"/>
</dbReference>
<proteinExistence type="predicted"/>
<dbReference type="InterPro" id="IPR001005">
    <property type="entry name" value="SANT/Myb"/>
</dbReference>
<evidence type="ECO:0000256" key="4">
    <source>
        <dbReference type="ARBA" id="ARBA00023125"/>
    </source>
</evidence>